<keyword evidence="2" id="KW-0472">Membrane</keyword>
<feature type="transmembrane region" description="Helical" evidence="2">
    <location>
        <begin position="191"/>
        <end position="211"/>
    </location>
</feature>
<feature type="compositionally biased region" description="Polar residues" evidence="1">
    <location>
        <begin position="17"/>
        <end position="26"/>
    </location>
</feature>
<dbReference type="EMBL" id="CAXLJM020000124">
    <property type="protein sequence ID" value="CAL8139222.1"/>
    <property type="molecule type" value="Genomic_DNA"/>
</dbReference>
<feature type="region of interest" description="Disordered" evidence="1">
    <location>
        <begin position="1"/>
        <end position="26"/>
    </location>
</feature>
<reference evidence="3 4" key="1">
    <citation type="submission" date="2024-08" db="EMBL/GenBank/DDBJ databases">
        <authorList>
            <person name="Cucini C."/>
            <person name="Frati F."/>
        </authorList>
    </citation>
    <scope>NUCLEOTIDE SEQUENCE [LARGE SCALE GENOMIC DNA]</scope>
</reference>
<feature type="compositionally biased region" description="Basic and acidic residues" evidence="1">
    <location>
        <begin position="1"/>
        <end position="12"/>
    </location>
</feature>
<feature type="transmembrane region" description="Helical" evidence="2">
    <location>
        <begin position="117"/>
        <end position="138"/>
    </location>
</feature>
<proteinExistence type="predicted"/>
<keyword evidence="2" id="KW-1133">Transmembrane helix</keyword>
<name>A0ABP1RZ07_9HEXA</name>
<feature type="transmembrane region" description="Helical" evidence="2">
    <location>
        <begin position="93"/>
        <end position="111"/>
    </location>
</feature>
<evidence type="ECO:0000313" key="4">
    <source>
        <dbReference type="Proteomes" id="UP001642540"/>
    </source>
</evidence>
<protein>
    <recommendedName>
        <fullName evidence="5">MARVEL domain-containing protein</fullName>
    </recommendedName>
</protein>
<evidence type="ECO:0000256" key="1">
    <source>
        <dbReference type="SAM" id="MobiDB-lite"/>
    </source>
</evidence>
<keyword evidence="2" id="KW-0812">Transmembrane</keyword>
<comment type="caution">
    <text evidence="3">The sequence shown here is derived from an EMBL/GenBank/DDBJ whole genome shotgun (WGS) entry which is preliminary data.</text>
</comment>
<evidence type="ECO:0000313" key="3">
    <source>
        <dbReference type="EMBL" id="CAL8139222.1"/>
    </source>
</evidence>
<sequence length="232" mass="25669">MSSFQESKKADGARASSPAQGSYNQEGKSLASASTSIKSDTDTFAKILDLFIKLQIISSDCHPDCELKSKNVNESSLPYPPPSPSLSVTILRLLRVLLFLIILGTASSFLIKFGILPFPLVFTGMIVTTLVIFGYNYVHRENVYKETGFDGVPLGYFIIVCLSFVPLYGGIMYAHSNGIEGEKRYAICRRSLWASISILIGIAFCVVCFTFQLRKWARRRQQEGAKGKTVQV</sequence>
<feature type="transmembrane region" description="Helical" evidence="2">
    <location>
        <begin position="150"/>
        <end position="171"/>
    </location>
</feature>
<dbReference type="Proteomes" id="UP001642540">
    <property type="component" value="Unassembled WGS sequence"/>
</dbReference>
<accession>A0ABP1RZ07</accession>
<evidence type="ECO:0008006" key="5">
    <source>
        <dbReference type="Google" id="ProtNLM"/>
    </source>
</evidence>
<organism evidence="3 4">
    <name type="scientific">Orchesella dallaii</name>
    <dbReference type="NCBI Taxonomy" id="48710"/>
    <lineage>
        <taxon>Eukaryota</taxon>
        <taxon>Metazoa</taxon>
        <taxon>Ecdysozoa</taxon>
        <taxon>Arthropoda</taxon>
        <taxon>Hexapoda</taxon>
        <taxon>Collembola</taxon>
        <taxon>Entomobryomorpha</taxon>
        <taxon>Entomobryoidea</taxon>
        <taxon>Orchesellidae</taxon>
        <taxon>Orchesellinae</taxon>
        <taxon>Orchesella</taxon>
    </lineage>
</organism>
<keyword evidence="4" id="KW-1185">Reference proteome</keyword>
<evidence type="ECO:0000256" key="2">
    <source>
        <dbReference type="SAM" id="Phobius"/>
    </source>
</evidence>
<gene>
    <name evidence="3" type="ORF">ODALV1_LOCUS27740</name>
</gene>